<organism evidence="3 4">
    <name type="scientific">Durusdinium trenchii</name>
    <dbReference type="NCBI Taxonomy" id="1381693"/>
    <lineage>
        <taxon>Eukaryota</taxon>
        <taxon>Sar</taxon>
        <taxon>Alveolata</taxon>
        <taxon>Dinophyceae</taxon>
        <taxon>Suessiales</taxon>
        <taxon>Symbiodiniaceae</taxon>
        <taxon>Durusdinium</taxon>
    </lineage>
</organism>
<evidence type="ECO:0000313" key="4">
    <source>
        <dbReference type="Proteomes" id="UP001642464"/>
    </source>
</evidence>
<dbReference type="EMBL" id="CAXAMM010004692">
    <property type="protein sequence ID" value="CAK9004527.1"/>
    <property type="molecule type" value="Genomic_DNA"/>
</dbReference>
<name>A0ABP0ISM9_9DINO</name>
<keyword evidence="1" id="KW-0812">Transmembrane</keyword>
<feature type="transmembrane region" description="Helical" evidence="1">
    <location>
        <begin position="31"/>
        <end position="49"/>
    </location>
</feature>
<protein>
    <submittedName>
        <fullName evidence="3">Uncharacterized protein</fullName>
    </submittedName>
</protein>
<keyword evidence="1" id="KW-0472">Membrane</keyword>
<comment type="caution">
    <text evidence="3">The sequence shown here is derived from an EMBL/GenBank/DDBJ whole genome shotgun (WGS) entry which is preliminary data.</text>
</comment>
<accession>A0ABP0ISM9</accession>
<evidence type="ECO:0000313" key="2">
    <source>
        <dbReference type="EMBL" id="CAK9004527.1"/>
    </source>
</evidence>
<reference evidence="3 4" key="1">
    <citation type="submission" date="2024-02" db="EMBL/GenBank/DDBJ databases">
        <authorList>
            <person name="Chen Y."/>
            <person name="Shah S."/>
            <person name="Dougan E. K."/>
            <person name="Thang M."/>
            <person name="Chan C."/>
        </authorList>
    </citation>
    <scope>NUCLEOTIDE SEQUENCE [LARGE SCALE GENOMIC DNA]</scope>
</reference>
<keyword evidence="1" id="KW-1133">Transmembrane helix</keyword>
<evidence type="ECO:0000313" key="3">
    <source>
        <dbReference type="EMBL" id="CAK9004602.1"/>
    </source>
</evidence>
<proteinExistence type="predicted"/>
<evidence type="ECO:0000256" key="1">
    <source>
        <dbReference type="SAM" id="Phobius"/>
    </source>
</evidence>
<keyword evidence="4" id="KW-1185">Reference proteome</keyword>
<gene>
    <name evidence="2" type="ORF">SCF082_LOCUS8223</name>
    <name evidence="3" type="ORF">SCF082_LOCUS8256</name>
</gene>
<sequence length="216" mass="23524">MLLRAVLVANCWATAASYGHHYHRDDDSDSYLPLVLGIGIPIMFIFICAKEAVLRAYSGDSHHMYRVVPEIPMCCVKPHLQVPCAGPGQSKWHTYYPGDVLAVLSNGSYQRATFVRVDDRFFPPKAEFQAILGHRGPCAHGTPLLHAESGPESWLLSAAEMYDDCHCNVAPADFIGFAPASWHDILQNLRTQVAAPPPTALETNQPSVAGGGCIIA</sequence>
<dbReference type="Proteomes" id="UP001642464">
    <property type="component" value="Unassembled WGS sequence"/>
</dbReference>
<dbReference type="EMBL" id="CAXAMM010004703">
    <property type="protein sequence ID" value="CAK9004602.1"/>
    <property type="molecule type" value="Genomic_DNA"/>
</dbReference>